<name>A0A6C0C3P7_9ZZZZ</name>
<evidence type="ECO:0000259" key="1">
    <source>
        <dbReference type="Pfam" id="PF03713"/>
    </source>
</evidence>
<dbReference type="Gene3D" id="1.20.1260.10">
    <property type="match status" value="1"/>
</dbReference>
<dbReference type="Pfam" id="PF03713">
    <property type="entry name" value="DUF305"/>
    <property type="match status" value="1"/>
</dbReference>
<dbReference type="EMBL" id="MN739331">
    <property type="protein sequence ID" value="QHS98942.1"/>
    <property type="molecule type" value="Genomic_DNA"/>
</dbReference>
<dbReference type="AlphaFoldDB" id="A0A6C0C3P7"/>
<proteinExistence type="predicted"/>
<protein>
    <recommendedName>
        <fullName evidence="1">DUF305 domain-containing protein</fullName>
    </recommendedName>
</protein>
<feature type="domain" description="DUF305" evidence="1">
    <location>
        <begin position="11"/>
        <end position="63"/>
    </location>
</feature>
<reference evidence="2" key="1">
    <citation type="journal article" date="2020" name="Nature">
        <title>Giant virus diversity and host interactions through global metagenomics.</title>
        <authorList>
            <person name="Schulz F."/>
            <person name="Roux S."/>
            <person name="Paez-Espino D."/>
            <person name="Jungbluth S."/>
            <person name="Walsh D.A."/>
            <person name="Denef V.J."/>
            <person name="McMahon K.D."/>
            <person name="Konstantinidis K.T."/>
            <person name="Eloe-Fadrosh E.A."/>
            <person name="Kyrpides N.C."/>
            <person name="Woyke T."/>
        </authorList>
    </citation>
    <scope>NUCLEOTIDE SEQUENCE</scope>
    <source>
        <strain evidence="2">GVMAG-M-3300020185-18</strain>
    </source>
</reference>
<sequence length="76" mass="9158">MEHIKHMKLDDEMYIKHMIPHHQVAVDMSKVLLKNTKNDFMIYLANRIIRSQQEELILLNDMLSKKIYSYQSNLII</sequence>
<organism evidence="2">
    <name type="scientific">viral metagenome</name>
    <dbReference type="NCBI Taxonomy" id="1070528"/>
    <lineage>
        <taxon>unclassified sequences</taxon>
        <taxon>metagenomes</taxon>
        <taxon>organismal metagenomes</taxon>
    </lineage>
</organism>
<evidence type="ECO:0000313" key="2">
    <source>
        <dbReference type="EMBL" id="QHS98942.1"/>
    </source>
</evidence>
<accession>A0A6C0C3P7</accession>
<dbReference type="InterPro" id="IPR012347">
    <property type="entry name" value="Ferritin-like"/>
</dbReference>
<dbReference type="InterPro" id="IPR005183">
    <property type="entry name" value="DUF305_CopM-like"/>
</dbReference>